<keyword evidence="4" id="KW-1185">Reference proteome</keyword>
<evidence type="ECO:0000256" key="3">
    <source>
        <dbReference type="ARBA" id="ARBA00022691"/>
    </source>
</evidence>
<organism evidence="4 5">
    <name type="scientific">Caenorhabditis tropicalis</name>
    <dbReference type="NCBI Taxonomy" id="1561998"/>
    <lineage>
        <taxon>Eukaryota</taxon>
        <taxon>Metazoa</taxon>
        <taxon>Ecdysozoa</taxon>
        <taxon>Nematoda</taxon>
        <taxon>Chromadorea</taxon>
        <taxon>Rhabditida</taxon>
        <taxon>Rhabditina</taxon>
        <taxon>Rhabditomorpha</taxon>
        <taxon>Rhabditoidea</taxon>
        <taxon>Rhabditidae</taxon>
        <taxon>Peloderinae</taxon>
        <taxon>Caenorhabditis</taxon>
    </lineage>
</organism>
<dbReference type="GO" id="GO:0008168">
    <property type="term" value="F:methyltransferase activity"/>
    <property type="evidence" value="ECO:0007669"/>
    <property type="project" value="UniProtKB-KW"/>
</dbReference>
<dbReference type="GO" id="GO:0032259">
    <property type="term" value="P:methylation"/>
    <property type="evidence" value="ECO:0007669"/>
    <property type="project" value="UniProtKB-KW"/>
</dbReference>
<proteinExistence type="predicted"/>
<keyword evidence="3" id="KW-0949">S-adenosyl-L-methionine</keyword>
<dbReference type="WBParaSite" id="Csp11.Scaffold629.g15192.t1">
    <property type="protein sequence ID" value="Csp11.Scaffold629.g15192.t1"/>
    <property type="gene ID" value="Csp11.Scaffold629.g15192"/>
</dbReference>
<dbReference type="AlphaFoldDB" id="A0A1I7U5Y9"/>
<dbReference type="InterPro" id="IPR018117">
    <property type="entry name" value="C5_DNA_meth_AS"/>
</dbReference>
<dbReference type="PROSITE" id="PS00094">
    <property type="entry name" value="C5_MTASE_1"/>
    <property type="match status" value="1"/>
</dbReference>
<dbReference type="Proteomes" id="UP000095282">
    <property type="component" value="Unplaced"/>
</dbReference>
<evidence type="ECO:0000256" key="2">
    <source>
        <dbReference type="ARBA" id="ARBA00022679"/>
    </source>
</evidence>
<evidence type="ECO:0000313" key="4">
    <source>
        <dbReference type="Proteomes" id="UP000095282"/>
    </source>
</evidence>
<evidence type="ECO:0000256" key="1">
    <source>
        <dbReference type="ARBA" id="ARBA00022603"/>
    </source>
</evidence>
<reference evidence="5" key="1">
    <citation type="submission" date="2016-11" db="UniProtKB">
        <authorList>
            <consortium name="WormBaseParasite"/>
        </authorList>
    </citation>
    <scope>IDENTIFICATION</scope>
</reference>
<keyword evidence="1" id="KW-0489">Methyltransferase</keyword>
<accession>A0A1I7U5Y9</accession>
<keyword evidence="2" id="KW-0808">Transferase</keyword>
<sequence length="76" mass="8605">MSISYVQQLPLLNFRFNSPNETSVFVFSSPCLLLSQMALLEEGEVVVEEDIDDEEDGDGRQYLCFVPLLLLFLSSI</sequence>
<name>A0A1I7U5Y9_9PELO</name>
<protein>
    <submittedName>
        <fullName evidence="5">Ovule protein</fullName>
    </submittedName>
</protein>
<evidence type="ECO:0000313" key="5">
    <source>
        <dbReference type="WBParaSite" id="Csp11.Scaffold629.g15192.t1"/>
    </source>
</evidence>